<feature type="compositionally biased region" description="Basic and acidic residues" evidence="1">
    <location>
        <begin position="1"/>
        <end position="14"/>
    </location>
</feature>
<dbReference type="OrthoDB" id="410721at2759"/>
<dbReference type="AlphaFoldDB" id="A0A4C1XNE7"/>
<organism evidence="2 3">
    <name type="scientific">Eumeta variegata</name>
    <name type="common">Bagworm moth</name>
    <name type="synonym">Eumeta japonica</name>
    <dbReference type="NCBI Taxonomy" id="151549"/>
    <lineage>
        <taxon>Eukaryota</taxon>
        <taxon>Metazoa</taxon>
        <taxon>Ecdysozoa</taxon>
        <taxon>Arthropoda</taxon>
        <taxon>Hexapoda</taxon>
        <taxon>Insecta</taxon>
        <taxon>Pterygota</taxon>
        <taxon>Neoptera</taxon>
        <taxon>Endopterygota</taxon>
        <taxon>Lepidoptera</taxon>
        <taxon>Glossata</taxon>
        <taxon>Ditrysia</taxon>
        <taxon>Tineoidea</taxon>
        <taxon>Psychidae</taxon>
        <taxon>Oiketicinae</taxon>
        <taxon>Eumeta</taxon>
    </lineage>
</organism>
<evidence type="ECO:0000313" key="3">
    <source>
        <dbReference type="Proteomes" id="UP000299102"/>
    </source>
</evidence>
<sequence length="129" mass="14718">MEYSRVKRAGEPSENRWSQPPMDTRNLRGVTSALLTSSERKEKNAAVMQLHDSGPLNEIVLVVSTLLEPWWMYKDTYRRIGRPSSETMMKLVIFLALNILSESLSIPLMLMVDVRIRCNLKAAVVVEVL</sequence>
<accession>A0A4C1XNE7</accession>
<comment type="caution">
    <text evidence="2">The sequence shown here is derived from an EMBL/GenBank/DDBJ whole genome shotgun (WGS) entry which is preliminary data.</text>
</comment>
<feature type="region of interest" description="Disordered" evidence="1">
    <location>
        <begin position="1"/>
        <end position="25"/>
    </location>
</feature>
<keyword evidence="3" id="KW-1185">Reference proteome</keyword>
<name>A0A4C1XNE7_EUMVA</name>
<reference evidence="2 3" key="1">
    <citation type="journal article" date="2019" name="Commun. Biol.">
        <title>The bagworm genome reveals a unique fibroin gene that provides high tensile strength.</title>
        <authorList>
            <person name="Kono N."/>
            <person name="Nakamura H."/>
            <person name="Ohtoshi R."/>
            <person name="Tomita M."/>
            <person name="Numata K."/>
            <person name="Arakawa K."/>
        </authorList>
    </citation>
    <scope>NUCLEOTIDE SEQUENCE [LARGE SCALE GENOMIC DNA]</scope>
</reference>
<evidence type="ECO:0000256" key="1">
    <source>
        <dbReference type="SAM" id="MobiDB-lite"/>
    </source>
</evidence>
<dbReference type="EMBL" id="BGZK01000878">
    <property type="protein sequence ID" value="GBP63745.1"/>
    <property type="molecule type" value="Genomic_DNA"/>
</dbReference>
<proteinExistence type="predicted"/>
<protein>
    <submittedName>
        <fullName evidence="2">Uncharacterized protein</fullName>
    </submittedName>
</protein>
<gene>
    <name evidence="2" type="ORF">EVAR_8742_1</name>
</gene>
<evidence type="ECO:0000313" key="2">
    <source>
        <dbReference type="EMBL" id="GBP63745.1"/>
    </source>
</evidence>
<dbReference type="Proteomes" id="UP000299102">
    <property type="component" value="Unassembled WGS sequence"/>
</dbReference>